<evidence type="ECO:0000313" key="7">
    <source>
        <dbReference type="Proteomes" id="UP000245410"/>
    </source>
</evidence>
<dbReference type="InterPro" id="IPR009057">
    <property type="entry name" value="Homeodomain-like_sf"/>
</dbReference>
<reference evidence="6 7" key="1">
    <citation type="submission" date="2018-05" db="EMBL/GenBank/DDBJ databases">
        <title>Micromonospora atacamensis sp. nov., a novel actinobacteria isolated from high altitude Atacama Desert soil.</title>
        <authorList>
            <person name="Carro L."/>
            <person name="Golinska P."/>
            <person name="Klenk H.-P."/>
            <person name="Goodfellow M."/>
        </authorList>
    </citation>
    <scope>NUCLEOTIDE SEQUENCE [LARGE SCALE GENOMIC DNA]</scope>
    <source>
        <strain evidence="6 7">5R2A7</strain>
    </source>
</reference>
<keyword evidence="1" id="KW-0805">Transcription regulation</keyword>
<dbReference type="Gene3D" id="1.10.357.10">
    <property type="entry name" value="Tetracycline Repressor, domain 2"/>
    <property type="match status" value="1"/>
</dbReference>
<dbReference type="Pfam" id="PF16925">
    <property type="entry name" value="TetR_C_13"/>
    <property type="match status" value="1"/>
</dbReference>
<name>A0A317CW27_9ACTN</name>
<dbReference type="Pfam" id="PF00440">
    <property type="entry name" value="TetR_N"/>
    <property type="match status" value="1"/>
</dbReference>
<feature type="DNA-binding region" description="H-T-H motif" evidence="4">
    <location>
        <begin position="31"/>
        <end position="50"/>
    </location>
</feature>
<evidence type="ECO:0000256" key="4">
    <source>
        <dbReference type="PROSITE-ProRule" id="PRU00335"/>
    </source>
</evidence>
<protein>
    <submittedName>
        <fullName evidence="6">TetR/AcrR family transcriptional regulator</fullName>
    </submittedName>
</protein>
<evidence type="ECO:0000259" key="5">
    <source>
        <dbReference type="PROSITE" id="PS50977"/>
    </source>
</evidence>
<evidence type="ECO:0000256" key="3">
    <source>
        <dbReference type="ARBA" id="ARBA00023163"/>
    </source>
</evidence>
<dbReference type="SUPFAM" id="SSF48498">
    <property type="entry name" value="Tetracyclin repressor-like, C-terminal domain"/>
    <property type="match status" value="1"/>
</dbReference>
<dbReference type="InterPro" id="IPR001647">
    <property type="entry name" value="HTH_TetR"/>
</dbReference>
<proteinExistence type="predicted"/>
<dbReference type="PROSITE" id="PS50977">
    <property type="entry name" value="HTH_TETR_2"/>
    <property type="match status" value="1"/>
</dbReference>
<dbReference type="Proteomes" id="UP000245410">
    <property type="component" value="Unassembled WGS sequence"/>
</dbReference>
<keyword evidence="2 4" id="KW-0238">DNA-binding</keyword>
<organism evidence="6 7">
    <name type="scientific">Micromonospora acroterricola</name>
    <dbReference type="NCBI Taxonomy" id="2202421"/>
    <lineage>
        <taxon>Bacteria</taxon>
        <taxon>Bacillati</taxon>
        <taxon>Actinomycetota</taxon>
        <taxon>Actinomycetes</taxon>
        <taxon>Micromonosporales</taxon>
        <taxon>Micromonosporaceae</taxon>
        <taxon>Micromonospora</taxon>
    </lineage>
</organism>
<keyword evidence="3" id="KW-0804">Transcription</keyword>
<evidence type="ECO:0000256" key="2">
    <source>
        <dbReference type="ARBA" id="ARBA00023125"/>
    </source>
</evidence>
<comment type="caution">
    <text evidence="6">The sequence shown here is derived from an EMBL/GenBank/DDBJ whole genome shotgun (WGS) entry which is preliminary data.</text>
</comment>
<evidence type="ECO:0000313" key="6">
    <source>
        <dbReference type="EMBL" id="PWR06761.1"/>
    </source>
</evidence>
<keyword evidence="7" id="KW-1185">Reference proteome</keyword>
<feature type="domain" description="HTH tetR-type" evidence="5">
    <location>
        <begin position="8"/>
        <end position="68"/>
    </location>
</feature>
<dbReference type="PANTHER" id="PTHR47506">
    <property type="entry name" value="TRANSCRIPTIONAL REGULATORY PROTEIN"/>
    <property type="match status" value="1"/>
</dbReference>
<accession>A0A317CW27</accession>
<dbReference type="Gene3D" id="1.10.10.60">
    <property type="entry name" value="Homeodomain-like"/>
    <property type="match status" value="1"/>
</dbReference>
<dbReference type="PANTHER" id="PTHR47506:SF1">
    <property type="entry name" value="HTH-TYPE TRANSCRIPTIONAL REGULATOR YJDC"/>
    <property type="match status" value="1"/>
</dbReference>
<gene>
    <name evidence="6" type="ORF">DKT68_21375</name>
</gene>
<dbReference type="InterPro" id="IPR011075">
    <property type="entry name" value="TetR_C"/>
</dbReference>
<dbReference type="GO" id="GO:0003677">
    <property type="term" value="F:DNA binding"/>
    <property type="evidence" value="ECO:0007669"/>
    <property type="project" value="UniProtKB-UniRule"/>
</dbReference>
<evidence type="ECO:0000256" key="1">
    <source>
        <dbReference type="ARBA" id="ARBA00023015"/>
    </source>
</evidence>
<dbReference type="SUPFAM" id="SSF46689">
    <property type="entry name" value="Homeodomain-like"/>
    <property type="match status" value="1"/>
</dbReference>
<sequence>MVMGRPREFDVERVLESALHVFWTKGYEGATMADLSAATNLKAGSIYAAFGSKSGLFKQVVDHYSTTIFGYGTAALEADTAREVVRRWLLGAADATTGPDTPPGCLLVHGALATGDTAAEAKADLCARRHTAEATLTQRFTRARDSGDLPPTVDPRDAAAYVITLSQGLAVQAASGASRTDLRRLAELALRKLPWE</sequence>
<dbReference type="EMBL" id="QGKR01000240">
    <property type="protein sequence ID" value="PWR06761.1"/>
    <property type="molecule type" value="Genomic_DNA"/>
</dbReference>
<dbReference type="AlphaFoldDB" id="A0A317CW27"/>
<dbReference type="InterPro" id="IPR036271">
    <property type="entry name" value="Tet_transcr_reg_TetR-rel_C_sf"/>
</dbReference>
<dbReference type="OrthoDB" id="9805134at2"/>